<name>A0ABY7WQY6_9LACO</name>
<keyword evidence="11" id="KW-0732">Signal</keyword>
<evidence type="ECO:0000313" key="12">
    <source>
        <dbReference type="EMBL" id="WDF82604.1"/>
    </source>
</evidence>
<proteinExistence type="predicted"/>
<feature type="transmembrane region" description="Helical" evidence="10">
    <location>
        <begin position="155"/>
        <end position="173"/>
    </location>
</feature>
<evidence type="ECO:0000256" key="3">
    <source>
        <dbReference type="ARBA" id="ARBA00022475"/>
    </source>
</evidence>
<organism evidence="12 13">
    <name type="scientific">Lacticaseibacillus pabuli</name>
    <dbReference type="NCBI Taxonomy" id="3025672"/>
    <lineage>
        <taxon>Bacteria</taxon>
        <taxon>Bacillati</taxon>
        <taxon>Bacillota</taxon>
        <taxon>Bacilli</taxon>
        <taxon>Lactobacillales</taxon>
        <taxon>Lactobacillaceae</taxon>
        <taxon>Lacticaseibacillus</taxon>
    </lineage>
</organism>
<dbReference type="InterPro" id="IPR004700">
    <property type="entry name" value="PTS_IIC_man"/>
</dbReference>
<dbReference type="Pfam" id="PF03609">
    <property type="entry name" value="EII-Sor"/>
    <property type="match status" value="1"/>
</dbReference>
<keyword evidence="2" id="KW-0813">Transport</keyword>
<sequence length="292" mass="30447">MTISWFQAAIFGLFACLCSNSCMAGQAVGNYTIGRPLVGGLVCGLVMGDLKLGIACGVAMQLVYIALVTPGGTVSADVRAISYIGIPLAMVAVVSQGLNPLSGSAANLAKSIGTLVGTVGTVLFYAVAMMNLIWQSFGWKDVKEGKLNRLTAVNFGWPWLSHVVFSFLPTMILTHYGATAVTALRTALPMDGIAMKTLFTVGGMLPCVGIAILLRQIVNNMADFIPFFVGFTLCASLHLNLVSVTVISLLFAVIMYEIKMAQGSNGGSSNGPKAAAEASGSGGSDDDEEEDI</sequence>
<evidence type="ECO:0000256" key="8">
    <source>
        <dbReference type="ARBA" id="ARBA00023136"/>
    </source>
</evidence>
<keyword evidence="6 10" id="KW-0812">Transmembrane</keyword>
<keyword evidence="4 12" id="KW-0762">Sugar transport</keyword>
<evidence type="ECO:0000256" key="2">
    <source>
        <dbReference type="ARBA" id="ARBA00022448"/>
    </source>
</evidence>
<keyword evidence="3" id="KW-1003">Cell membrane</keyword>
<keyword evidence="7 10" id="KW-1133">Transmembrane helix</keyword>
<feature type="region of interest" description="Disordered" evidence="9">
    <location>
        <begin position="264"/>
        <end position="292"/>
    </location>
</feature>
<evidence type="ECO:0000256" key="4">
    <source>
        <dbReference type="ARBA" id="ARBA00022597"/>
    </source>
</evidence>
<comment type="subcellular location">
    <subcellularLocation>
        <location evidence="1">Cell membrane</location>
        <topology evidence="1">Multi-pass membrane protein</topology>
    </subcellularLocation>
</comment>
<evidence type="ECO:0000256" key="5">
    <source>
        <dbReference type="ARBA" id="ARBA00022683"/>
    </source>
</evidence>
<evidence type="ECO:0000256" key="1">
    <source>
        <dbReference type="ARBA" id="ARBA00004651"/>
    </source>
</evidence>
<keyword evidence="13" id="KW-1185">Reference proteome</keyword>
<evidence type="ECO:0000256" key="6">
    <source>
        <dbReference type="ARBA" id="ARBA00022692"/>
    </source>
</evidence>
<evidence type="ECO:0000256" key="11">
    <source>
        <dbReference type="SAM" id="SignalP"/>
    </source>
</evidence>
<dbReference type="Proteomes" id="UP001220377">
    <property type="component" value="Chromosome"/>
</dbReference>
<keyword evidence="5" id="KW-0598">Phosphotransferase system</keyword>
<protein>
    <submittedName>
        <fullName evidence="12">PTS sugar transporter subunit IIC</fullName>
    </submittedName>
</protein>
<feature type="transmembrane region" description="Helical" evidence="10">
    <location>
        <begin position="80"/>
        <end position="99"/>
    </location>
</feature>
<feature type="transmembrane region" description="Helical" evidence="10">
    <location>
        <begin position="193"/>
        <end position="214"/>
    </location>
</feature>
<feature type="transmembrane region" description="Helical" evidence="10">
    <location>
        <begin position="111"/>
        <end position="134"/>
    </location>
</feature>
<accession>A0ABY7WQY6</accession>
<evidence type="ECO:0000256" key="9">
    <source>
        <dbReference type="SAM" id="MobiDB-lite"/>
    </source>
</evidence>
<dbReference type="PROSITE" id="PS51106">
    <property type="entry name" value="PTS_EIIC_TYPE_4"/>
    <property type="match status" value="1"/>
</dbReference>
<gene>
    <name evidence="12" type="ORF">PQ472_12030</name>
</gene>
<feature type="transmembrane region" description="Helical" evidence="10">
    <location>
        <begin position="226"/>
        <end position="256"/>
    </location>
</feature>
<evidence type="ECO:0000313" key="13">
    <source>
        <dbReference type="Proteomes" id="UP001220377"/>
    </source>
</evidence>
<feature type="signal peptide" evidence="11">
    <location>
        <begin position="1"/>
        <end position="24"/>
    </location>
</feature>
<evidence type="ECO:0000256" key="7">
    <source>
        <dbReference type="ARBA" id="ARBA00022989"/>
    </source>
</evidence>
<dbReference type="RefSeq" id="WP_274260196.1">
    <property type="nucleotide sequence ID" value="NZ_CP117884.1"/>
</dbReference>
<reference evidence="12 13" key="1">
    <citation type="submission" date="2023-02" db="EMBL/GenBank/DDBJ databases">
        <title>Genome sequence of Lacticaseibacillus sp. KACC 23028.</title>
        <authorList>
            <person name="Kim S."/>
            <person name="Heo J."/>
            <person name="Kwon S.-W."/>
        </authorList>
    </citation>
    <scope>NUCLEOTIDE SEQUENCE [LARGE SCALE GENOMIC DNA]</scope>
    <source>
        <strain evidence="12 13">KACC 23028</strain>
    </source>
</reference>
<feature type="chain" id="PRO_5045858820" evidence="11">
    <location>
        <begin position="25"/>
        <end position="292"/>
    </location>
</feature>
<evidence type="ECO:0000256" key="10">
    <source>
        <dbReference type="SAM" id="Phobius"/>
    </source>
</evidence>
<keyword evidence="8 10" id="KW-0472">Membrane</keyword>
<feature type="transmembrane region" description="Helical" evidence="10">
    <location>
        <begin position="48"/>
        <end position="68"/>
    </location>
</feature>
<dbReference type="EMBL" id="CP117884">
    <property type="protein sequence ID" value="WDF82604.1"/>
    <property type="molecule type" value="Genomic_DNA"/>
</dbReference>